<feature type="domain" description="Aladin seven-bladed propeller" evidence="1">
    <location>
        <begin position="105"/>
        <end position="371"/>
    </location>
</feature>
<evidence type="ECO:0000313" key="3">
    <source>
        <dbReference type="Proteomes" id="UP000245119"/>
    </source>
</evidence>
<sequence length="423" mass="46654">MSGLLEICRSPPSSEYVTVMEKNGEMKYVSSNMAEPLLGNYPDIRVSRDQARIASCRENVKSAFIPQEKTVWQKALHAWYDQGLTSSFEEIVESKEEGEQENSMDMPSTSLAQVLKQPGHVPVTHLAWDPSGKLLLSSSPTDTAIMVWSVPTEACTPLRRFGGGGISLLSWSPDGSKVLSATLSSMFRVWETTSWNCEVWSQLSGRCIAACWSCDGKMLLFAMEADPVLYCIKFGTLQHDFMLKDDTTAQVKSGSMGSAPMAVAVADLSDVILTSQSGEDVRIGGFVQQMVWNKTSERLAVLCRGPDEKISPFIIIFKTARHPVLQLLPSGFVKGEVGEIPHHIAFQPSFDQGALLSVVWSSGRVGYVPMYFVVEEHIASAQFQHTAVNGHSTRQLYTTPDSCAQNLCDHELQFLGKDMVLNR</sequence>
<dbReference type="InterPro" id="IPR057403">
    <property type="entry name" value="Beta-prop_Aladin"/>
</dbReference>
<evidence type="ECO:0000313" key="2">
    <source>
        <dbReference type="EMBL" id="PVD30371.1"/>
    </source>
</evidence>
<comment type="caution">
    <text evidence="2">The sequence shown here is derived from an EMBL/GenBank/DDBJ whole genome shotgun (WGS) entry which is preliminary data.</text>
</comment>
<dbReference type="PANTHER" id="PTHR14494">
    <property type="entry name" value="ALADIN/ADRACALIN/AAAS"/>
    <property type="match status" value="1"/>
</dbReference>
<dbReference type="SMART" id="SM00320">
    <property type="entry name" value="WD40"/>
    <property type="match status" value="2"/>
</dbReference>
<dbReference type="OrthoDB" id="411991at2759"/>
<dbReference type="STRING" id="400727.A0A2T7PAD6"/>
<dbReference type="InterPro" id="IPR015943">
    <property type="entry name" value="WD40/YVTN_repeat-like_dom_sf"/>
</dbReference>
<protein>
    <recommendedName>
        <fullName evidence="1">Aladin seven-bladed propeller domain-containing protein</fullName>
    </recommendedName>
</protein>
<dbReference type="Proteomes" id="UP000245119">
    <property type="component" value="Linkage Group LG5"/>
</dbReference>
<dbReference type="AlphaFoldDB" id="A0A2T7PAD6"/>
<dbReference type="PANTHER" id="PTHR14494:SF0">
    <property type="entry name" value="ALADIN"/>
    <property type="match status" value="1"/>
</dbReference>
<dbReference type="SUPFAM" id="SSF82171">
    <property type="entry name" value="DPP6 N-terminal domain-like"/>
    <property type="match status" value="1"/>
</dbReference>
<name>A0A2T7PAD6_POMCA</name>
<dbReference type="Gene3D" id="2.130.10.10">
    <property type="entry name" value="YVTN repeat-like/Quinoprotein amine dehydrogenase"/>
    <property type="match status" value="1"/>
</dbReference>
<keyword evidence="3" id="KW-1185">Reference proteome</keyword>
<organism evidence="2 3">
    <name type="scientific">Pomacea canaliculata</name>
    <name type="common">Golden apple snail</name>
    <dbReference type="NCBI Taxonomy" id="400727"/>
    <lineage>
        <taxon>Eukaryota</taxon>
        <taxon>Metazoa</taxon>
        <taxon>Spiralia</taxon>
        <taxon>Lophotrochozoa</taxon>
        <taxon>Mollusca</taxon>
        <taxon>Gastropoda</taxon>
        <taxon>Caenogastropoda</taxon>
        <taxon>Architaenioglossa</taxon>
        <taxon>Ampullarioidea</taxon>
        <taxon>Ampullariidae</taxon>
        <taxon>Pomacea</taxon>
    </lineage>
</organism>
<reference evidence="2 3" key="1">
    <citation type="submission" date="2018-04" db="EMBL/GenBank/DDBJ databases">
        <title>The genome of golden apple snail Pomacea canaliculata provides insight into stress tolerance and invasive adaptation.</title>
        <authorList>
            <person name="Liu C."/>
            <person name="Liu B."/>
            <person name="Ren Y."/>
            <person name="Zhang Y."/>
            <person name="Wang H."/>
            <person name="Li S."/>
            <person name="Jiang F."/>
            <person name="Yin L."/>
            <person name="Zhang G."/>
            <person name="Qian W."/>
            <person name="Fan W."/>
        </authorList>
    </citation>
    <scope>NUCLEOTIDE SEQUENCE [LARGE SCALE GENOMIC DNA]</scope>
    <source>
        <strain evidence="2">SZHN2017</strain>
        <tissue evidence="2">Muscle</tissue>
    </source>
</reference>
<evidence type="ECO:0000259" key="1">
    <source>
        <dbReference type="Pfam" id="PF25460"/>
    </source>
</evidence>
<dbReference type="GO" id="GO:0006913">
    <property type="term" value="P:nucleocytoplasmic transport"/>
    <property type="evidence" value="ECO:0007669"/>
    <property type="project" value="TreeGrafter"/>
</dbReference>
<accession>A0A2T7PAD6</accession>
<dbReference type="Pfam" id="PF25460">
    <property type="entry name" value="Beta-prop_Aladin"/>
    <property type="match status" value="1"/>
</dbReference>
<gene>
    <name evidence="2" type="ORF">C0Q70_09636</name>
</gene>
<dbReference type="EMBL" id="PZQS01000005">
    <property type="protein sequence ID" value="PVD30371.1"/>
    <property type="molecule type" value="Genomic_DNA"/>
</dbReference>
<dbReference type="GO" id="GO:0005643">
    <property type="term" value="C:nuclear pore"/>
    <property type="evidence" value="ECO:0007669"/>
    <property type="project" value="TreeGrafter"/>
</dbReference>
<dbReference type="InterPro" id="IPR001680">
    <property type="entry name" value="WD40_rpt"/>
</dbReference>
<dbReference type="InterPro" id="IPR045139">
    <property type="entry name" value="Aladin"/>
</dbReference>
<proteinExistence type="predicted"/>